<gene>
    <name evidence="1" type="ORF">M437DRAFT_79553</name>
</gene>
<proteinExistence type="predicted"/>
<dbReference type="AlphaFoldDB" id="A0A074VFD0"/>
<dbReference type="RefSeq" id="XP_040874698.1">
    <property type="nucleotide sequence ID" value="XM_041027195.1"/>
</dbReference>
<dbReference type="HOGENOM" id="CLU_1133384_0_0_1"/>
<reference evidence="1 2" key="1">
    <citation type="journal article" date="2014" name="BMC Genomics">
        <title>Genome sequencing of four Aureobasidium pullulans varieties: biotechnological potential, stress tolerance, and description of new species.</title>
        <authorList>
            <person name="Gostin Ar C."/>
            <person name="Ohm R.A."/>
            <person name="Kogej T."/>
            <person name="Sonjak S."/>
            <person name="Turk M."/>
            <person name="Zajc J."/>
            <person name="Zalar P."/>
            <person name="Grube M."/>
            <person name="Sun H."/>
            <person name="Han J."/>
            <person name="Sharma A."/>
            <person name="Chiniquy J."/>
            <person name="Ngan C.Y."/>
            <person name="Lipzen A."/>
            <person name="Barry K."/>
            <person name="Grigoriev I.V."/>
            <person name="Gunde-Cimerman N."/>
        </authorList>
    </citation>
    <scope>NUCLEOTIDE SEQUENCE [LARGE SCALE GENOMIC DNA]</scope>
    <source>
        <strain evidence="1 2">CBS 110374</strain>
    </source>
</reference>
<evidence type="ECO:0000313" key="1">
    <source>
        <dbReference type="EMBL" id="KEQ57674.1"/>
    </source>
</evidence>
<name>A0A074VFD0_AURM1</name>
<keyword evidence="2" id="KW-1185">Reference proteome</keyword>
<organism evidence="1 2">
    <name type="scientific">Aureobasidium melanogenum (strain CBS 110374)</name>
    <name type="common">Aureobasidium pullulans var. melanogenum</name>
    <dbReference type="NCBI Taxonomy" id="1043003"/>
    <lineage>
        <taxon>Eukaryota</taxon>
        <taxon>Fungi</taxon>
        <taxon>Dikarya</taxon>
        <taxon>Ascomycota</taxon>
        <taxon>Pezizomycotina</taxon>
        <taxon>Dothideomycetes</taxon>
        <taxon>Dothideomycetidae</taxon>
        <taxon>Dothideales</taxon>
        <taxon>Saccotheciaceae</taxon>
        <taxon>Aureobasidium</taxon>
    </lineage>
</organism>
<evidence type="ECO:0000313" key="2">
    <source>
        <dbReference type="Proteomes" id="UP000030672"/>
    </source>
</evidence>
<dbReference type="Proteomes" id="UP000030672">
    <property type="component" value="Unassembled WGS sequence"/>
</dbReference>
<accession>A0A074VFD0</accession>
<evidence type="ECO:0008006" key="3">
    <source>
        <dbReference type="Google" id="ProtNLM"/>
    </source>
</evidence>
<dbReference type="EMBL" id="KL584877">
    <property type="protein sequence ID" value="KEQ57674.1"/>
    <property type="molecule type" value="Genomic_DNA"/>
</dbReference>
<protein>
    <recommendedName>
        <fullName evidence="3">F-box domain-containing protein</fullName>
    </recommendedName>
</protein>
<dbReference type="GeneID" id="63920568"/>
<sequence>MWLSSDLLSICRSITSSESDSPIPITNLEASRTCHVIRILPGSSAQRAQSDYFPLLQLPLDILTMHLNTLLPHASLVSLRSSCSKLRTAIPSPPKKRLVDSEQCETNALLATLEEGRERPLRMFCALCSACYPVVLFAWGPEKHLVQKAGIDKKAAESLEIGLADTQNGESASEERHAGNSNELDNRVCRWHRARFERKVLTGHGAMKSEWTLEEACMHRGGVLAWGRCDCKGLCQTCWKRSVWCHTEVVDTELANDVI</sequence>